<proteinExistence type="predicted"/>
<evidence type="ECO:0000313" key="3">
    <source>
        <dbReference type="Proteomes" id="UP000326178"/>
    </source>
</evidence>
<sequence length="116" mass="11861">MRAVGVPDAYRPHGPVSLSETACPARARTAGAAGREKRGGAGRAEAVRRPARACGPRTGRGAGGCEKPWHRPRMPCWAGFSESSRTPGGPCPDVPGHAEARSLATGDAPATGLPEP</sequence>
<name>A0A5J6FA67_9ACTN</name>
<evidence type="ECO:0000313" key="2">
    <source>
        <dbReference type="EMBL" id="QEU73399.1"/>
    </source>
</evidence>
<organism evidence="2 3">
    <name type="scientific">Streptomyces nitrosporeus</name>
    <dbReference type="NCBI Taxonomy" id="28894"/>
    <lineage>
        <taxon>Bacteria</taxon>
        <taxon>Bacillati</taxon>
        <taxon>Actinomycetota</taxon>
        <taxon>Actinomycetes</taxon>
        <taxon>Kitasatosporales</taxon>
        <taxon>Streptomycetaceae</taxon>
        <taxon>Streptomyces</taxon>
    </lineage>
</organism>
<feature type="region of interest" description="Disordered" evidence="1">
    <location>
        <begin position="80"/>
        <end position="116"/>
    </location>
</feature>
<accession>A0A5J6FA67</accession>
<dbReference type="AlphaFoldDB" id="A0A5J6FA67"/>
<keyword evidence="3" id="KW-1185">Reference proteome</keyword>
<dbReference type="EMBL" id="CP023702">
    <property type="protein sequence ID" value="QEU73399.1"/>
    <property type="molecule type" value="Genomic_DNA"/>
</dbReference>
<evidence type="ECO:0000256" key="1">
    <source>
        <dbReference type="SAM" id="MobiDB-lite"/>
    </source>
</evidence>
<gene>
    <name evidence="2" type="ORF">CP967_16635</name>
</gene>
<feature type="compositionally biased region" description="Low complexity" evidence="1">
    <location>
        <begin position="21"/>
        <end position="33"/>
    </location>
</feature>
<dbReference type="KEGG" id="snk:CP967_16635"/>
<reference evidence="2 3" key="1">
    <citation type="submission" date="2017-09" db="EMBL/GenBank/DDBJ databases">
        <authorList>
            <person name="Lee N."/>
            <person name="Cho B.-K."/>
        </authorList>
    </citation>
    <scope>NUCLEOTIDE SEQUENCE [LARGE SCALE GENOMIC DNA]</scope>
    <source>
        <strain evidence="2 3">ATCC 12769</strain>
    </source>
</reference>
<dbReference type="Proteomes" id="UP000326178">
    <property type="component" value="Chromosome"/>
</dbReference>
<feature type="region of interest" description="Disordered" evidence="1">
    <location>
        <begin position="1"/>
        <end position="68"/>
    </location>
</feature>
<protein>
    <submittedName>
        <fullName evidence="2">Uncharacterized protein</fullName>
    </submittedName>
</protein>